<organism evidence="2 3">
    <name type="scientific">Caenorhabditis remanei</name>
    <name type="common">Caenorhabditis vulgaris</name>
    <dbReference type="NCBI Taxonomy" id="31234"/>
    <lineage>
        <taxon>Eukaryota</taxon>
        <taxon>Metazoa</taxon>
        <taxon>Ecdysozoa</taxon>
        <taxon>Nematoda</taxon>
        <taxon>Chromadorea</taxon>
        <taxon>Rhabditida</taxon>
        <taxon>Rhabditina</taxon>
        <taxon>Rhabditomorpha</taxon>
        <taxon>Rhabditoidea</taxon>
        <taxon>Rhabditidae</taxon>
        <taxon>Peloderinae</taxon>
        <taxon>Caenorhabditis</taxon>
    </lineage>
</organism>
<dbReference type="CTD" id="78777886"/>
<name>A0A6A5G181_CAERE</name>
<dbReference type="KEGG" id="crq:GCK72_025173"/>
<proteinExistence type="predicted"/>
<dbReference type="EMBL" id="WUAV01000006">
    <property type="protein sequence ID" value="KAF1748706.1"/>
    <property type="molecule type" value="Genomic_DNA"/>
</dbReference>
<comment type="caution">
    <text evidence="2">The sequence shown here is derived from an EMBL/GenBank/DDBJ whole genome shotgun (WGS) entry which is preliminary data.</text>
</comment>
<gene>
    <name evidence="2" type="ORF">GCK72_025173</name>
</gene>
<dbReference type="GeneID" id="78777886"/>
<sequence length="71" mass="7368">MEVYKYWKLLFVVSPEEDEVPAWDEAASRAATESAAISSDGSIIGEHPRSTMTGPEGAGGGAGPATSTINI</sequence>
<dbReference type="RefSeq" id="XP_053579790.1">
    <property type="nucleotide sequence ID" value="XM_053736224.1"/>
</dbReference>
<dbReference type="Proteomes" id="UP000483820">
    <property type="component" value="Chromosome X"/>
</dbReference>
<feature type="region of interest" description="Disordered" evidence="1">
    <location>
        <begin position="31"/>
        <end position="71"/>
    </location>
</feature>
<accession>A0A6A5G181</accession>
<reference evidence="2 3" key="1">
    <citation type="submission" date="2019-12" db="EMBL/GenBank/DDBJ databases">
        <title>Chromosome-level assembly of the Caenorhabditis remanei genome.</title>
        <authorList>
            <person name="Teterina A.A."/>
            <person name="Willis J.H."/>
            <person name="Phillips P.C."/>
        </authorList>
    </citation>
    <scope>NUCLEOTIDE SEQUENCE [LARGE SCALE GENOMIC DNA]</scope>
    <source>
        <strain evidence="2 3">PX506</strain>
        <tissue evidence="2">Whole organism</tissue>
    </source>
</reference>
<evidence type="ECO:0000256" key="1">
    <source>
        <dbReference type="SAM" id="MobiDB-lite"/>
    </source>
</evidence>
<protein>
    <submittedName>
        <fullName evidence="2">Uncharacterized protein</fullName>
    </submittedName>
</protein>
<evidence type="ECO:0000313" key="3">
    <source>
        <dbReference type="Proteomes" id="UP000483820"/>
    </source>
</evidence>
<feature type="compositionally biased region" description="Low complexity" evidence="1">
    <location>
        <begin position="31"/>
        <end position="45"/>
    </location>
</feature>
<evidence type="ECO:0000313" key="2">
    <source>
        <dbReference type="EMBL" id="KAF1748706.1"/>
    </source>
</evidence>
<dbReference type="AlphaFoldDB" id="A0A6A5G181"/>